<dbReference type="Pfam" id="PF12697">
    <property type="entry name" value="Abhydrolase_6"/>
    <property type="match status" value="1"/>
</dbReference>
<dbReference type="PANTHER" id="PTHR43798:SF33">
    <property type="entry name" value="HYDROLASE, PUTATIVE (AFU_ORTHOLOGUE AFUA_2G14860)-RELATED"/>
    <property type="match status" value="1"/>
</dbReference>
<keyword evidence="3" id="KW-1185">Reference proteome</keyword>
<dbReference type="STRING" id="1423729.FC80_GL000908"/>
<protein>
    <recommendedName>
        <fullName evidence="1">AB hydrolase-1 domain-containing protein</fullName>
    </recommendedName>
</protein>
<accession>A0A0R2CIG6</accession>
<dbReference type="Gene3D" id="3.40.50.1820">
    <property type="entry name" value="alpha/beta hydrolase"/>
    <property type="match status" value="1"/>
</dbReference>
<name>A0A0R2CIG6_9LACO</name>
<dbReference type="GO" id="GO:0047372">
    <property type="term" value="F:monoacylglycerol lipase activity"/>
    <property type="evidence" value="ECO:0007669"/>
    <property type="project" value="TreeGrafter"/>
</dbReference>
<dbReference type="AlphaFoldDB" id="A0A0R2CIG6"/>
<dbReference type="InterPro" id="IPR000073">
    <property type="entry name" value="AB_hydrolase_1"/>
</dbReference>
<dbReference type="PANTHER" id="PTHR43798">
    <property type="entry name" value="MONOACYLGLYCEROL LIPASE"/>
    <property type="match status" value="1"/>
</dbReference>
<sequence>MVLLNRKGNLSEMKNEYIKTDLGNYKITVHPGTNLVVFLNGAGSFDTADAFAPVIEKLSPNVGLLAIDYLNTGLSSIQKKEYSLTEDIQNMVEMITERNPKKVIIVAHSLGGIFARLIAAKLTNVTGFVGIEPTTLEILAGIPDIPEYQEKKEQFNAMTQEQAIENMKKQSEKSFTKKQHADLWQHFYEDSKRDSDKQYQQQSEVFMTDLPKMNDSKFSTNMEVRIFTEKYRENEYKRSEYYTKQTEIISVGDNHYLHWDYPTEIAQKIQNLV</sequence>
<dbReference type="SUPFAM" id="SSF53474">
    <property type="entry name" value="alpha/beta-Hydrolases"/>
    <property type="match status" value="1"/>
</dbReference>
<gene>
    <name evidence="2" type="ORF">FC80_GL000908</name>
</gene>
<dbReference type="InterPro" id="IPR029058">
    <property type="entry name" value="AB_hydrolase_fold"/>
</dbReference>
<evidence type="ECO:0000313" key="2">
    <source>
        <dbReference type="EMBL" id="KRM90914.1"/>
    </source>
</evidence>
<dbReference type="OrthoDB" id="2291587at2"/>
<organism evidence="2 3">
    <name type="scientific">Liquorilactobacillus cacaonum DSM 21116</name>
    <dbReference type="NCBI Taxonomy" id="1423729"/>
    <lineage>
        <taxon>Bacteria</taxon>
        <taxon>Bacillati</taxon>
        <taxon>Bacillota</taxon>
        <taxon>Bacilli</taxon>
        <taxon>Lactobacillales</taxon>
        <taxon>Lactobacillaceae</taxon>
        <taxon>Liquorilactobacillus</taxon>
    </lineage>
</organism>
<feature type="domain" description="AB hydrolase-1" evidence="1">
    <location>
        <begin position="36"/>
        <end position="140"/>
    </location>
</feature>
<dbReference type="Proteomes" id="UP000051131">
    <property type="component" value="Unassembled WGS sequence"/>
</dbReference>
<evidence type="ECO:0000259" key="1">
    <source>
        <dbReference type="Pfam" id="PF12697"/>
    </source>
</evidence>
<proteinExistence type="predicted"/>
<dbReference type="InterPro" id="IPR050266">
    <property type="entry name" value="AB_hydrolase_sf"/>
</dbReference>
<dbReference type="GO" id="GO:0046464">
    <property type="term" value="P:acylglycerol catabolic process"/>
    <property type="evidence" value="ECO:0007669"/>
    <property type="project" value="TreeGrafter"/>
</dbReference>
<comment type="caution">
    <text evidence="2">The sequence shown here is derived from an EMBL/GenBank/DDBJ whole genome shotgun (WGS) entry which is preliminary data.</text>
</comment>
<evidence type="ECO:0000313" key="3">
    <source>
        <dbReference type="Proteomes" id="UP000051131"/>
    </source>
</evidence>
<dbReference type="EMBL" id="AYZE01000014">
    <property type="protein sequence ID" value="KRM90914.1"/>
    <property type="molecule type" value="Genomic_DNA"/>
</dbReference>
<reference evidence="2 3" key="1">
    <citation type="journal article" date="2015" name="Genome Announc.">
        <title>Expanding the biotechnology potential of lactobacilli through comparative genomics of 213 strains and associated genera.</title>
        <authorList>
            <person name="Sun Z."/>
            <person name="Harris H.M."/>
            <person name="McCann A."/>
            <person name="Guo C."/>
            <person name="Argimon S."/>
            <person name="Zhang W."/>
            <person name="Yang X."/>
            <person name="Jeffery I.B."/>
            <person name="Cooney J.C."/>
            <person name="Kagawa T.F."/>
            <person name="Liu W."/>
            <person name="Song Y."/>
            <person name="Salvetti E."/>
            <person name="Wrobel A."/>
            <person name="Rasinkangas P."/>
            <person name="Parkhill J."/>
            <person name="Rea M.C."/>
            <person name="O'Sullivan O."/>
            <person name="Ritari J."/>
            <person name="Douillard F.P."/>
            <person name="Paul Ross R."/>
            <person name="Yang R."/>
            <person name="Briner A.E."/>
            <person name="Felis G.E."/>
            <person name="de Vos W.M."/>
            <person name="Barrangou R."/>
            <person name="Klaenhammer T.R."/>
            <person name="Caufield P.W."/>
            <person name="Cui Y."/>
            <person name="Zhang H."/>
            <person name="O'Toole P.W."/>
        </authorList>
    </citation>
    <scope>NUCLEOTIDE SEQUENCE [LARGE SCALE GENOMIC DNA]</scope>
    <source>
        <strain evidence="2 3">DSM 21116</strain>
    </source>
</reference>
<dbReference type="PATRIC" id="fig|1423729.3.peg.918"/>
<dbReference type="GO" id="GO:0016020">
    <property type="term" value="C:membrane"/>
    <property type="evidence" value="ECO:0007669"/>
    <property type="project" value="TreeGrafter"/>
</dbReference>